<name>A0A4S4DRE5_CAMSN</name>
<organism evidence="1 2">
    <name type="scientific">Camellia sinensis var. sinensis</name>
    <name type="common">China tea</name>
    <dbReference type="NCBI Taxonomy" id="542762"/>
    <lineage>
        <taxon>Eukaryota</taxon>
        <taxon>Viridiplantae</taxon>
        <taxon>Streptophyta</taxon>
        <taxon>Embryophyta</taxon>
        <taxon>Tracheophyta</taxon>
        <taxon>Spermatophyta</taxon>
        <taxon>Magnoliopsida</taxon>
        <taxon>eudicotyledons</taxon>
        <taxon>Gunneridae</taxon>
        <taxon>Pentapetalae</taxon>
        <taxon>asterids</taxon>
        <taxon>Ericales</taxon>
        <taxon>Theaceae</taxon>
        <taxon>Camellia</taxon>
    </lineage>
</organism>
<dbReference type="Proteomes" id="UP000306102">
    <property type="component" value="Unassembled WGS sequence"/>
</dbReference>
<proteinExistence type="predicted"/>
<evidence type="ECO:0000313" key="1">
    <source>
        <dbReference type="EMBL" id="THG05699.1"/>
    </source>
</evidence>
<reference evidence="1 2" key="1">
    <citation type="journal article" date="2018" name="Proc. Natl. Acad. Sci. U.S.A.">
        <title>Draft genome sequence of Camellia sinensis var. sinensis provides insights into the evolution of the tea genome and tea quality.</title>
        <authorList>
            <person name="Wei C."/>
            <person name="Yang H."/>
            <person name="Wang S."/>
            <person name="Zhao J."/>
            <person name="Liu C."/>
            <person name="Gao L."/>
            <person name="Xia E."/>
            <person name="Lu Y."/>
            <person name="Tai Y."/>
            <person name="She G."/>
            <person name="Sun J."/>
            <person name="Cao H."/>
            <person name="Tong W."/>
            <person name="Gao Q."/>
            <person name="Li Y."/>
            <person name="Deng W."/>
            <person name="Jiang X."/>
            <person name="Wang W."/>
            <person name="Chen Q."/>
            <person name="Zhang S."/>
            <person name="Li H."/>
            <person name="Wu J."/>
            <person name="Wang P."/>
            <person name="Li P."/>
            <person name="Shi C."/>
            <person name="Zheng F."/>
            <person name="Jian J."/>
            <person name="Huang B."/>
            <person name="Shan D."/>
            <person name="Shi M."/>
            <person name="Fang C."/>
            <person name="Yue Y."/>
            <person name="Li F."/>
            <person name="Li D."/>
            <person name="Wei S."/>
            <person name="Han B."/>
            <person name="Jiang C."/>
            <person name="Yin Y."/>
            <person name="Xia T."/>
            <person name="Zhang Z."/>
            <person name="Bennetzen J.L."/>
            <person name="Zhao S."/>
            <person name="Wan X."/>
        </authorList>
    </citation>
    <scope>NUCLEOTIDE SEQUENCE [LARGE SCALE GENOMIC DNA]</scope>
    <source>
        <strain evidence="2">cv. Shuchazao</strain>
        <tissue evidence="1">Leaf</tissue>
    </source>
</reference>
<protein>
    <submittedName>
        <fullName evidence="1">Uncharacterized protein</fullName>
    </submittedName>
</protein>
<dbReference type="EMBL" id="SDRB02010577">
    <property type="protein sequence ID" value="THG05699.1"/>
    <property type="molecule type" value="Genomic_DNA"/>
</dbReference>
<sequence length="261" mass="30285">MDSIRVLVLNTKEAELEICHYAKEGNVVELAVLLMIAREEVALLMSQIRDGSTSNGCISIHQYILSKLEALICEEYKPTSYNEQKKLLLAGKEKKAAFISVLVLLEFFEMEGDTIEAYIRQERVNLSKEQVALAIAWLLQGAKILPKYRGINLNKIWSRPERRLGFMQPTRYAIRAKELVKKKLKDGEMNDNTKYFSSRWVSRDLRNQSQKRQRQLSLLVLAKSASCMHLKVRKIPIGMFCLPFTAGKMTFKRRYMYEKRL</sequence>
<accession>A0A4S4DRE5</accession>
<comment type="caution">
    <text evidence="1">The sequence shown here is derived from an EMBL/GenBank/DDBJ whole genome shotgun (WGS) entry which is preliminary data.</text>
</comment>
<keyword evidence="2" id="KW-1185">Reference proteome</keyword>
<evidence type="ECO:0000313" key="2">
    <source>
        <dbReference type="Proteomes" id="UP000306102"/>
    </source>
</evidence>
<dbReference type="AlphaFoldDB" id="A0A4S4DRE5"/>
<gene>
    <name evidence="1" type="ORF">TEA_028298</name>
</gene>